<dbReference type="EMBL" id="JAPFFF010000004">
    <property type="protein sequence ID" value="KAK8891259.1"/>
    <property type="molecule type" value="Genomic_DNA"/>
</dbReference>
<keyword evidence="2" id="KW-1185">Reference proteome</keyword>
<name>A0ABR2KJL9_9EUKA</name>
<proteinExistence type="predicted"/>
<protein>
    <submittedName>
        <fullName evidence="1">Uncharacterized protein</fullName>
    </submittedName>
</protein>
<sequence length="191" mass="22151">MSLRSTFKQHVSDEANPFIDFSTKIQQKVSSIQAELEKINKSISTNMVEFKSSGSESRKNELKKRIVFLFRRKKLYEKQLTYYNSQLFNIDQLTFSAQTEETLFHSEENAPLTRSNLKSVTLEGDDISKYDQNLLTKEINSINDMISELDPLPSRDDEFQLAFDSLSKEFLTAEIPLSDYLTEFDDTMLSK</sequence>
<comment type="caution">
    <text evidence="1">The sequence shown here is derived from an EMBL/GenBank/DDBJ whole genome shotgun (WGS) entry which is preliminary data.</text>
</comment>
<evidence type="ECO:0000313" key="2">
    <source>
        <dbReference type="Proteomes" id="UP001470230"/>
    </source>
</evidence>
<organism evidence="1 2">
    <name type="scientific">Tritrichomonas musculus</name>
    <dbReference type="NCBI Taxonomy" id="1915356"/>
    <lineage>
        <taxon>Eukaryota</taxon>
        <taxon>Metamonada</taxon>
        <taxon>Parabasalia</taxon>
        <taxon>Tritrichomonadida</taxon>
        <taxon>Tritrichomonadidae</taxon>
        <taxon>Tritrichomonas</taxon>
    </lineage>
</organism>
<gene>
    <name evidence="1" type="ORF">M9Y10_028466</name>
</gene>
<dbReference type="Proteomes" id="UP001470230">
    <property type="component" value="Unassembled WGS sequence"/>
</dbReference>
<evidence type="ECO:0000313" key="1">
    <source>
        <dbReference type="EMBL" id="KAK8891259.1"/>
    </source>
</evidence>
<reference evidence="1 2" key="1">
    <citation type="submission" date="2024-04" db="EMBL/GenBank/DDBJ databases">
        <title>Tritrichomonas musculus Genome.</title>
        <authorList>
            <person name="Alves-Ferreira E."/>
            <person name="Grigg M."/>
            <person name="Lorenzi H."/>
            <person name="Galac M."/>
        </authorList>
    </citation>
    <scope>NUCLEOTIDE SEQUENCE [LARGE SCALE GENOMIC DNA]</scope>
    <source>
        <strain evidence="1 2">EAF2021</strain>
    </source>
</reference>
<accession>A0ABR2KJL9</accession>